<keyword evidence="3" id="KW-1185">Reference proteome</keyword>
<feature type="region of interest" description="Disordered" evidence="1">
    <location>
        <begin position="1"/>
        <end position="63"/>
    </location>
</feature>
<evidence type="ECO:0000256" key="1">
    <source>
        <dbReference type="SAM" id="MobiDB-lite"/>
    </source>
</evidence>
<reference evidence="2 3" key="1">
    <citation type="submission" date="2022-03" db="EMBL/GenBank/DDBJ databases">
        <title>Complete genome analysis of Roseomonas KG 17.1 : a prolific producer of plant growth promoters.</title>
        <authorList>
            <person name="Saadouli I."/>
            <person name="Najjari A."/>
            <person name="Mosbah A."/>
            <person name="Ouzari H.I."/>
        </authorList>
    </citation>
    <scope>NUCLEOTIDE SEQUENCE [LARGE SCALE GENOMIC DNA]</scope>
    <source>
        <strain evidence="2 3">KG17-1</strain>
    </source>
</reference>
<feature type="compositionally biased region" description="Basic and acidic residues" evidence="1">
    <location>
        <begin position="30"/>
        <end position="40"/>
    </location>
</feature>
<dbReference type="EMBL" id="JALBUU010000004">
    <property type="protein sequence ID" value="MCI0754420.1"/>
    <property type="molecule type" value="Genomic_DNA"/>
</dbReference>
<organism evidence="2 3">
    <name type="scientific">Teichococcus vastitatis</name>
    <dbReference type="NCBI Taxonomy" id="2307076"/>
    <lineage>
        <taxon>Bacteria</taxon>
        <taxon>Pseudomonadati</taxon>
        <taxon>Pseudomonadota</taxon>
        <taxon>Alphaproteobacteria</taxon>
        <taxon>Acetobacterales</taxon>
        <taxon>Roseomonadaceae</taxon>
        <taxon>Roseomonas</taxon>
    </lineage>
</organism>
<comment type="caution">
    <text evidence="2">The sequence shown here is derived from an EMBL/GenBank/DDBJ whole genome shotgun (WGS) entry which is preliminary data.</text>
</comment>
<evidence type="ECO:0000313" key="3">
    <source>
        <dbReference type="Proteomes" id="UP001201985"/>
    </source>
</evidence>
<sequence length="63" mass="7165">MQNAVTTAPRMKRRETVPEQLPRFLAWRPFQEEPSRRDQPARSPQPRPASQCAVTPGQVPRAG</sequence>
<dbReference type="RefSeq" id="WP_241792952.1">
    <property type="nucleotide sequence ID" value="NZ_JALBUU010000004.1"/>
</dbReference>
<accession>A0ABS9W689</accession>
<dbReference type="Proteomes" id="UP001201985">
    <property type="component" value="Unassembled WGS sequence"/>
</dbReference>
<gene>
    <name evidence="2" type="ORF">MON41_11705</name>
</gene>
<proteinExistence type="predicted"/>
<evidence type="ECO:0000313" key="2">
    <source>
        <dbReference type="EMBL" id="MCI0754420.1"/>
    </source>
</evidence>
<name>A0ABS9W689_9PROT</name>
<protein>
    <submittedName>
        <fullName evidence="2">Uncharacterized protein</fullName>
    </submittedName>
</protein>